<dbReference type="EMBL" id="VLTK01000001">
    <property type="protein sequence ID" value="TSI19801.1"/>
    <property type="molecule type" value="Genomic_DNA"/>
</dbReference>
<dbReference type="Gene3D" id="3.40.50.300">
    <property type="entry name" value="P-loop containing nucleotide triphosphate hydrolases"/>
    <property type="match status" value="1"/>
</dbReference>
<dbReference type="GO" id="GO:0006355">
    <property type="term" value="P:regulation of DNA-templated transcription"/>
    <property type="evidence" value="ECO:0007669"/>
    <property type="project" value="InterPro"/>
</dbReference>
<dbReference type="Pfam" id="PF13401">
    <property type="entry name" value="AAA_22"/>
    <property type="match status" value="1"/>
</dbReference>
<keyword evidence="1" id="KW-0805">Transcription regulation</keyword>
<evidence type="ECO:0000313" key="6">
    <source>
        <dbReference type="EMBL" id="TSI19801.1"/>
    </source>
</evidence>
<dbReference type="Proteomes" id="UP000316406">
    <property type="component" value="Unassembled WGS sequence"/>
</dbReference>
<dbReference type="SUPFAM" id="SSF46894">
    <property type="entry name" value="C-terminal effector domain of the bipartite response regulators"/>
    <property type="match status" value="1"/>
</dbReference>
<dbReference type="InterPro" id="IPR027417">
    <property type="entry name" value="P-loop_NTPase"/>
</dbReference>
<proteinExistence type="predicted"/>
<organism evidence="6 7">
    <name type="scientific">Brevibacterium aurantiacum</name>
    <dbReference type="NCBI Taxonomy" id="273384"/>
    <lineage>
        <taxon>Bacteria</taxon>
        <taxon>Bacillati</taxon>
        <taxon>Actinomycetota</taxon>
        <taxon>Actinomycetes</taxon>
        <taxon>Micrococcales</taxon>
        <taxon>Brevibacteriaceae</taxon>
        <taxon>Brevibacterium</taxon>
    </lineage>
</organism>
<evidence type="ECO:0000256" key="4">
    <source>
        <dbReference type="SAM" id="MobiDB-lite"/>
    </source>
</evidence>
<protein>
    <submittedName>
        <fullName evidence="6">AAA family ATPase</fullName>
    </submittedName>
</protein>
<dbReference type="GO" id="GO:0016887">
    <property type="term" value="F:ATP hydrolysis activity"/>
    <property type="evidence" value="ECO:0007669"/>
    <property type="project" value="InterPro"/>
</dbReference>
<dbReference type="Gene3D" id="1.10.10.10">
    <property type="entry name" value="Winged helix-like DNA-binding domain superfamily/Winged helix DNA-binding domain"/>
    <property type="match status" value="1"/>
</dbReference>
<dbReference type="AlphaFoldDB" id="A0A556CQW2"/>
<evidence type="ECO:0000259" key="5">
    <source>
        <dbReference type="PROSITE" id="PS50043"/>
    </source>
</evidence>
<dbReference type="OrthoDB" id="3197423at2"/>
<evidence type="ECO:0000313" key="7">
    <source>
        <dbReference type="Proteomes" id="UP000316406"/>
    </source>
</evidence>
<sequence>MSAVNSGSQAEIAEITRNLANPDVYGALVIGASGMGKTTVINAVAANVNSEVPVFRFRGSNLIASRNLGIFEVLLSCEGESTHEIAPGAALSIIRRIFERARIPVVIIDNADRVDEHSLSIVSQLAAAGRIKLVAAAETIRPPVDLLAALWTAGKVARTDLEGLDGPAIAAVARELGYELDDRRIVDYREKSRGNPRMLRKLIVGRTAKVASRRGADHRALWNVLPAQKRILEMIAMAGALPYEALRSMCEPDLLDSLEERGIINITKGRRAEATVVEPAVAQILRDSVQPSQGLQLLRDITPVLETTPLVGASLFGQVRWTQDWGVPVDSVKVLGAAMWANERGDFAAAIDVLRDSKSEDPEIHLELARAERGRGDTVEAELIVDRLVSSPQTSQGSDRYLSRLACLELRLTDPREPHALRTESVRDRLKCAVDTGRLDVTRAQFEVRGGRLEEGRKLSERVFRDRDCLPRHRLRACSLLGEVEIMCGRIERGLEFLAQAEMMFSLPDTTSFEVEDSVPQIFMGRYLAGDWDCARTTLRRLAPMWADSASVTALVDLWTGHITRAQQTLAKALANAPEREDNRDLMQAALRLSEGLLRMRETSTRRSSTAVSDDRRAHLRRVEPTEASSVAGAKESTRGVPRADYDWCRDFITGLLELEAEALTNTAEIADEMYRLGAEAAKRGAHTLAVYAWMEASRHGSPAAQLNLIDEAENVDGDLGRLASAVAKACLGEDDDAEIKAADEALSFGAVVMGADLARSARDRAVRNHDSAAVKHARILLDSSLRAITFDAGGANLSEMLTAMEKQLVNGVAEGASNSELGARLHLSVRTVEWHLGRLYRRLHVSDRQELKQIARSLA</sequence>
<evidence type="ECO:0000256" key="1">
    <source>
        <dbReference type="ARBA" id="ARBA00023015"/>
    </source>
</evidence>
<accession>A0A556CQW2</accession>
<dbReference type="PRINTS" id="PR00038">
    <property type="entry name" value="HTHLUXR"/>
</dbReference>
<dbReference type="InterPro" id="IPR036388">
    <property type="entry name" value="WH-like_DNA-bd_sf"/>
</dbReference>
<feature type="domain" description="HTH luxR-type" evidence="5">
    <location>
        <begin position="795"/>
        <end position="860"/>
    </location>
</feature>
<dbReference type="PROSITE" id="PS50043">
    <property type="entry name" value="HTH_LUXR_2"/>
    <property type="match status" value="1"/>
</dbReference>
<dbReference type="GO" id="GO:0003677">
    <property type="term" value="F:DNA binding"/>
    <property type="evidence" value="ECO:0007669"/>
    <property type="project" value="UniProtKB-KW"/>
</dbReference>
<dbReference type="Pfam" id="PF00196">
    <property type="entry name" value="GerE"/>
    <property type="match status" value="1"/>
</dbReference>
<dbReference type="InterPro" id="IPR016032">
    <property type="entry name" value="Sig_transdc_resp-reg_C-effctor"/>
</dbReference>
<dbReference type="InterPro" id="IPR011990">
    <property type="entry name" value="TPR-like_helical_dom_sf"/>
</dbReference>
<keyword evidence="2" id="KW-0238">DNA-binding</keyword>
<dbReference type="SUPFAM" id="SSF52540">
    <property type="entry name" value="P-loop containing nucleoside triphosphate hydrolases"/>
    <property type="match status" value="1"/>
</dbReference>
<dbReference type="PANTHER" id="PTHR44688:SF16">
    <property type="entry name" value="DNA-BINDING TRANSCRIPTIONAL ACTIVATOR DEVR_DOSR"/>
    <property type="match status" value="1"/>
</dbReference>
<reference evidence="6 7" key="1">
    <citation type="submission" date="2019-07" db="EMBL/GenBank/DDBJ databases">
        <title>Draft genome sequence of Brevibacterium aurantiacum XU54 isolated from Xinjiang China.</title>
        <authorList>
            <person name="Xu X."/>
        </authorList>
    </citation>
    <scope>NUCLEOTIDE SEQUENCE [LARGE SCALE GENOMIC DNA]</scope>
    <source>
        <strain evidence="6 7">XU54</strain>
    </source>
</reference>
<dbReference type="InterPro" id="IPR049945">
    <property type="entry name" value="AAA_22"/>
</dbReference>
<dbReference type="InterPro" id="IPR000792">
    <property type="entry name" value="Tscrpt_reg_LuxR_C"/>
</dbReference>
<dbReference type="SMART" id="SM00382">
    <property type="entry name" value="AAA"/>
    <property type="match status" value="1"/>
</dbReference>
<gene>
    <name evidence="6" type="ORF">FO013_02325</name>
</gene>
<evidence type="ECO:0000256" key="2">
    <source>
        <dbReference type="ARBA" id="ARBA00023125"/>
    </source>
</evidence>
<keyword evidence="3" id="KW-0804">Transcription</keyword>
<dbReference type="InterPro" id="IPR003593">
    <property type="entry name" value="AAA+_ATPase"/>
</dbReference>
<dbReference type="Gene3D" id="1.25.40.10">
    <property type="entry name" value="Tetratricopeptide repeat domain"/>
    <property type="match status" value="1"/>
</dbReference>
<name>A0A556CQW2_BREAU</name>
<dbReference type="RefSeq" id="WP_143920940.1">
    <property type="nucleotide sequence ID" value="NZ_VLTK01000001.1"/>
</dbReference>
<dbReference type="CDD" id="cd06170">
    <property type="entry name" value="LuxR_C_like"/>
    <property type="match status" value="1"/>
</dbReference>
<dbReference type="SMART" id="SM00421">
    <property type="entry name" value="HTH_LUXR"/>
    <property type="match status" value="1"/>
</dbReference>
<evidence type="ECO:0000256" key="3">
    <source>
        <dbReference type="ARBA" id="ARBA00023163"/>
    </source>
</evidence>
<feature type="compositionally biased region" description="Basic and acidic residues" evidence="4">
    <location>
        <begin position="613"/>
        <end position="625"/>
    </location>
</feature>
<feature type="region of interest" description="Disordered" evidence="4">
    <location>
        <begin position="602"/>
        <end position="636"/>
    </location>
</feature>
<comment type="caution">
    <text evidence="6">The sequence shown here is derived from an EMBL/GenBank/DDBJ whole genome shotgun (WGS) entry which is preliminary data.</text>
</comment>
<dbReference type="PANTHER" id="PTHR44688">
    <property type="entry name" value="DNA-BINDING TRANSCRIPTIONAL ACTIVATOR DEVR_DOSR"/>
    <property type="match status" value="1"/>
</dbReference>
<keyword evidence="7" id="KW-1185">Reference proteome</keyword>